<evidence type="ECO:0000313" key="2">
    <source>
        <dbReference type="Proteomes" id="UP000261032"/>
    </source>
</evidence>
<protein>
    <submittedName>
        <fullName evidence="1">Uncharacterized protein</fullName>
    </submittedName>
</protein>
<dbReference type="InterPro" id="IPR013783">
    <property type="entry name" value="Ig-like_fold"/>
</dbReference>
<proteinExistence type="predicted"/>
<evidence type="ECO:0000313" key="1">
    <source>
        <dbReference type="EMBL" id="RGD86440.1"/>
    </source>
</evidence>
<organism evidence="1 2">
    <name type="scientific">Thomasclavelia ramosa</name>
    <dbReference type="NCBI Taxonomy" id="1547"/>
    <lineage>
        <taxon>Bacteria</taxon>
        <taxon>Bacillati</taxon>
        <taxon>Bacillota</taxon>
        <taxon>Erysipelotrichia</taxon>
        <taxon>Erysipelotrichales</taxon>
        <taxon>Coprobacillaceae</taxon>
        <taxon>Thomasclavelia</taxon>
    </lineage>
</organism>
<reference evidence="1 2" key="1">
    <citation type="submission" date="2018-08" db="EMBL/GenBank/DDBJ databases">
        <title>A genome reference for cultivated species of the human gut microbiota.</title>
        <authorList>
            <person name="Zou Y."/>
            <person name="Xue W."/>
            <person name="Luo G."/>
        </authorList>
    </citation>
    <scope>NUCLEOTIDE SEQUENCE [LARGE SCALE GENOMIC DNA]</scope>
    <source>
        <strain evidence="1 2">OM06-4</strain>
    </source>
</reference>
<comment type="caution">
    <text evidence="1">The sequence shown here is derived from an EMBL/GenBank/DDBJ whole genome shotgun (WGS) entry which is preliminary data.</text>
</comment>
<accession>A0A3E3EEW2</accession>
<dbReference type="Gene3D" id="2.60.40.10">
    <property type="entry name" value="Immunoglobulins"/>
    <property type="match status" value="1"/>
</dbReference>
<dbReference type="Proteomes" id="UP000261032">
    <property type="component" value="Unassembled WGS sequence"/>
</dbReference>
<sequence length="201" mass="22129">MCKKLITAVFTVFLFFISITNISALEEVKGSVTVNLEEGKKGTSVKNVELELIKVGDVVNGQYLFIDDLQDIEIDLNTLETAEDMKNAAYTISKITVSKNIVGTRKTTNDYGTVKFDQLEKGVYLLQAKDINKYENIVSTLISVPVFNNESKNSMNYDISIVPKHSPVIAVKTGDAFDLKLFAVLAGVSAVIIAIIRKEAI</sequence>
<dbReference type="RefSeq" id="WP_117580746.1">
    <property type="nucleotide sequence ID" value="NZ_QUSL01000005.1"/>
</dbReference>
<name>A0A3E3EEW2_9FIRM</name>
<gene>
    <name evidence="1" type="ORF">DXB93_04480</name>
</gene>
<dbReference type="EMBL" id="QUSL01000005">
    <property type="protein sequence ID" value="RGD86440.1"/>
    <property type="molecule type" value="Genomic_DNA"/>
</dbReference>
<dbReference type="AlphaFoldDB" id="A0A3E3EEW2"/>